<organism evidence="2 3">
    <name type="scientific">Actinocorallia longicatena</name>
    <dbReference type="NCBI Taxonomy" id="111803"/>
    <lineage>
        <taxon>Bacteria</taxon>
        <taxon>Bacillati</taxon>
        <taxon>Actinomycetota</taxon>
        <taxon>Actinomycetes</taxon>
        <taxon>Streptosporangiales</taxon>
        <taxon>Thermomonosporaceae</taxon>
        <taxon>Actinocorallia</taxon>
    </lineage>
</organism>
<evidence type="ECO:0000313" key="2">
    <source>
        <dbReference type="EMBL" id="GAA3225975.1"/>
    </source>
</evidence>
<dbReference type="InterPro" id="IPR004942">
    <property type="entry name" value="Roadblock/LAMTOR2_dom"/>
</dbReference>
<feature type="domain" description="Roadblock/LAMTOR2" evidence="1">
    <location>
        <begin position="7"/>
        <end position="95"/>
    </location>
</feature>
<reference evidence="3" key="1">
    <citation type="journal article" date="2019" name="Int. J. Syst. Evol. Microbiol.">
        <title>The Global Catalogue of Microorganisms (GCM) 10K type strain sequencing project: providing services to taxonomists for standard genome sequencing and annotation.</title>
        <authorList>
            <consortium name="The Broad Institute Genomics Platform"/>
            <consortium name="The Broad Institute Genome Sequencing Center for Infectious Disease"/>
            <person name="Wu L."/>
            <person name="Ma J."/>
        </authorList>
    </citation>
    <scope>NUCLEOTIDE SEQUENCE [LARGE SCALE GENOMIC DNA]</scope>
    <source>
        <strain evidence="3">JCM 9377</strain>
    </source>
</reference>
<evidence type="ECO:0000259" key="1">
    <source>
        <dbReference type="SMART" id="SM00960"/>
    </source>
</evidence>
<dbReference type="SUPFAM" id="SSF103196">
    <property type="entry name" value="Roadblock/LC7 domain"/>
    <property type="match status" value="1"/>
</dbReference>
<proteinExistence type="predicted"/>
<dbReference type="Proteomes" id="UP001501237">
    <property type="component" value="Unassembled WGS sequence"/>
</dbReference>
<keyword evidence="3" id="KW-1185">Reference proteome</keyword>
<dbReference type="InterPro" id="IPR037587">
    <property type="entry name" value="LAMTOR2-like"/>
</dbReference>
<comment type="caution">
    <text evidence="2">The sequence shown here is derived from an EMBL/GenBank/DDBJ whole genome shotgun (WGS) entry which is preliminary data.</text>
</comment>
<protein>
    <recommendedName>
        <fullName evidence="1">Roadblock/LAMTOR2 domain-containing protein</fullName>
    </recommendedName>
</protein>
<sequence length="121" mass="12700">MNKEEVLAELTALRKEVPGIAEAATASIDGMLIAADTDEVRPEVLAALASAALGLGKSAAHEVGMGELREVITRCQSGHIVIYPVGRKALLVLLGDEGLDVGRLHVRSRPAVQRLADILGL</sequence>
<accession>A0ABP6QGI6</accession>
<dbReference type="SMART" id="SM00960">
    <property type="entry name" value="Robl_LC7"/>
    <property type="match status" value="1"/>
</dbReference>
<dbReference type="RefSeq" id="WP_344833556.1">
    <property type="nucleotide sequence ID" value="NZ_BAAAUV010000015.1"/>
</dbReference>
<dbReference type="PANTHER" id="PTHR13323">
    <property type="entry name" value="LATE ENDOSOMAL/LYSOSOMAL MP1 INTERACTING PROTEIN"/>
    <property type="match status" value="1"/>
</dbReference>
<dbReference type="EMBL" id="BAAAUV010000015">
    <property type="protein sequence ID" value="GAA3225975.1"/>
    <property type="molecule type" value="Genomic_DNA"/>
</dbReference>
<gene>
    <name evidence="2" type="ORF">GCM10010468_54000</name>
</gene>
<dbReference type="Gene3D" id="3.30.450.30">
    <property type="entry name" value="Dynein light chain 2a, cytoplasmic"/>
    <property type="match status" value="1"/>
</dbReference>
<name>A0ABP6QGI6_9ACTN</name>
<dbReference type="Pfam" id="PF03259">
    <property type="entry name" value="Robl_LC7"/>
    <property type="match status" value="1"/>
</dbReference>
<evidence type="ECO:0000313" key="3">
    <source>
        <dbReference type="Proteomes" id="UP001501237"/>
    </source>
</evidence>